<dbReference type="KEGG" id="cthr:CTHT_0062830"/>
<feature type="compositionally biased region" description="Pro residues" evidence="13">
    <location>
        <begin position="650"/>
        <end position="664"/>
    </location>
</feature>
<dbReference type="GO" id="GO:0035145">
    <property type="term" value="C:exon-exon junction complex"/>
    <property type="evidence" value="ECO:0007669"/>
    <property type="project" value="InterPro"/>
</dbReference>
<keyword evidence="16" id="KW-1185">Reference proteome</keyword>
<evidence type="ECO:0000256" key="4">
    <source>
        <dbReference type="ARBA" id="ARBA00022448"/>
    </source>
</evidence>
<dbReference type="SMART" id="SM01044">
    <property type="entry name" value="Btz"/>
    <property type="match status" value="1"/>
</dbReference>
<keyword evidence="9" id="KW-0694">RNA-binding</keyword>
<evidence type="ECO:0000259" key="14">
    <source>
        <dbReference type="SMART" id="SM01044"/>
    </source>
</evidence>
<evidence type="ECO:0000256" key="2">
    <source>
        <dbReference type="ARBA" id="ARBA00004496"/>
    </source>
</evidence>
<name>G0SE83_CHATD</name>
<evidence type="ECO:0000256" key="5">
    <source>
        <dbReference type="ARBA" id="ARBA00022490"/>
    </source>
</evidence>
<dbReference type="AlphaFoldDB" id="G0SE83"/>
<feature type="domain" description="Btz" evidence="14">
    <location>
        <begin position="146"/>
        <end position="274"/>
    </location>
</feature>
<dbReference type="GO" id="GO:0008380">
    <property type="term" value="P:RNA splicing"/>
    <property type="evidence" value="ECO:0007669"/>
    <property type="project" value="UniProtKB-KW"/>
</dbReference>
<protein>
    <recommendedName>
        <fullName evidence="14">Btz domain-containing protein</fullName>
    </recommendedName>
</protein>
<dbReference type="Pfam" id="PF09405">
    <property type="entry name" value="Btz"/>
    <property type="match status" value="1"/>
</dbReference>
<feature type="region of interest" description="Disordered" evidence="13">
    <location>
        <begin position="689"/>
        <end position="718"/>
    </location>
</feature>
<accession>G0SE83</accession>
<dbReference type="InterPro" id="IPR018545">
    <property type="entry name" value="Btz_dom"/>
</dbReference>
<evidence type="ECO:0000256" key="1">
    <source>
        <dbReference type="ARBA" id="ARBA00004123"/>
    </source>
</evidence>
<feature type="compositionally biased region" description="Polar residues" evidence="13">
    <location>
        <begin position="537"/>
        <end position="549"/>
    </location>
</feature>
<feature type="region of interest" description="Disordered" evidence="13">
    <location>
        <begin position="429"/>
        <end position="565"/>
    </location>
</feature>
<dbReference type="HOGENOM" id="CLU_018142_0_0_1"/>
<evidence type="ECO:0000256" key="11">
    <source>
        <dbReference type="ARBA" id="ARBA00023187"/>
    </source>
</evidence>
<dbReference type="GO" id="GO:0000184">
    <property type="term" value="P:nuclear-transcribed mRNA catabolic process, nonsense-mediated decay"/>
    <property type="evidence" value="ECO:0007669"/>
    <property type="project" value="UniProtKB-KW"/>
</dbReference>
<dbReference type="GO" id="GO:0006417">
    <property type="term" value="P:regulation of translation"/>
    <property type="evidence" value="ECO:0007669"/>
    <property type="project" value="UniProtKB-KW"/>
</dbReference>
<organism evidence="16">
    <name type="scientific">Chaetomium thermophilum (strain DSM 1495 / CBS 144.50 / IMI 039719)</name>
    <name type="common">Thermochaetoides thermophila</name>
    <dbReference type="NCBI Taxonomy" id="759272"/>
    <lineage>
        <taxon>Eukaryota</taxon>
        <taxon>Fungi</taxon>
        <taxon>Dikarya</taxon>
        <taxon>Ascomycota</taxon>
        <taxon>Pezizomycotina</taxon>
        <taxon>Sordariomycetes</taxon>
        <taxon>Sordariomycetidae</taxon>
        <taxon>Sordariales</taxon>
        <taxon>Chaetomiaceae</taxon>
        <taxon>Thermochaetoides</taxon>
    </lineage>
</organism>
<dbReference type="GO" id="GO:0005737">
    <property type="term" value="C:cytoplasm"/>
    <property type="evidence" value="ECO:0007669"/>
    <property type="project" value="UniProtKB-SubCell"/>
</dbReference>
<feature type="compositionally biased region" description="Polar residues" evidence="13">
    <location>
        <begin position="556"/>
        <end position="565"/>
    </location>
</feature>
<feature type="compositionally biased region" description="Polar residues" evidence="13">
    <location>
        <begin position="518"/>
        <end position="530"/>
    </location>
</feature>
<feature type="compositionally biased region" description="Acidic residues" evidence="13">
    <location>
        <begin position="20"/>
        <end position="39"/>
    </location>
</feature>
<evidence type="ECO:0000256" key="7">
    <source>
        <dbReference type="ARBA" id="ARBA00022816"/>
    </source>
</evidence>
<feature type="compositionally biased region" description="Polar residues" evidence="13">
    <location>
        <begin position="55"/>
        <end position="70"/>
    </location>
</feature>
<evidence type="ECO:0000256" key="12">
    <source>
        <dbReference type="ARBA" id="ARBA00023242"/>
    </source>
</evidence>
<dbReference type="GeneID" id="18260321"/>
<evidence type="ECO:0000313" key="16">
    <source>
        <dbReference type="Proteomes" id="UP000008066"/>
    </source>
</evidence>
<feature type="compositionally biased region" description="Low complexity" evidence="13">
    <location>
        <begin position="500"/>
        <end position="511"/>
    </location>
</feature>
<keyword evidence="7" id="KW-0509">mRNA transport</keyword>
<evidence type="ECO:0000256" key="8">
    <source>
        <dbReference type="ARBA" id="ARBA00022845"/>
    </source>
</evidence>
<keyword evidence="5" id="KW-0963">Cytoplasm</keyword>
<gene>
    <name evidence="15" type="ORF">CTHT_0062830</name>
</gene>
<sequence>MAASGTQRKKLLGHRRRIEDEADDDCGVDSPADLDDDSVTDGSIGSDDHDPVDGSDTSNVDDASPTSPNARKSLGNGNGAAKAGYRRNGNEDDVKTPPAETAQSPKPLIADSDTMMSQLTLGKKDDTEVLHFDDTEPKPKPPVKEAPVIVSSSAATQRHPQQELQRRKDEEYRRRREEDPTFVPNRGSFFLHDHRQLGPAGNGFRRFPGGVRGRGRGTFGNHFASLNPVSGASDPIVTDPWKHDMHEMVADSLPQPSRQTRYPPATEGPPNGNGIIPTAPKPETPINRAMSTEKVIGTVTVRVFIAGMSEAKLFPGVTLKQYTKLPDHRPPLRRDKPVRISIPYHDPPIMPRYIFPHQDRSFIFIPRAMRPNQQRARAKAPRSVLGSGVFSRAASVFGGSIYGSVYSPSVALSRRSSIAPEIGREVMLSPTSSAISRPPHSMEGGRPVVRLPQPSVTAASAPPQPSGPATAPAPAESSVNEQPQCQTHALPPKPIPQEARPNVPVQQPRPQKAVSAESIETSAQQASNAPSPYEQAFHQQVPPQLTTGGFSRDTHAQTASFQSQLAASSIPERAIHAAPFQPAGYAQPALYSQHTYATVQPQQGFYYPAPQTYTTNMPPSAATAPAFIPAAQQAATAAAQPPTNPADVPGGPPPPLPPPGPAPGPQNLVAQEINGMVYYYDPSQLPMPLPPPPQFAPAAPPGQGPPPGPYGAPYGAPPPVGMVPGPDGYYYQQGVPAVPPTGMVYYPQ</sequence>
<dbReference type="Proteomes" id="UP000008066">
    <property type="component" value="Unassembled WGS sequence"/>
</dbReference>
<feature type="compositionally biased region" description="Basic residues" evidence="13">
    <location>
        <begin position="7"/>
        <end position="16"/>
    </location>
</feature>
<keyword evidence="12" id="KW-0539">Nucleus</keyword>
<feature type="compositionally biased region" description="Basic and acidic residues" evidence="13">
    <location>
        <begin position="122"/>
        <end position="143"/>
    </location>
</feature>
<feature type="compositionally biased region" description="Basic and acidic residues" evidence="13">
    <location>
        <begin position="160"/>
        <end position="179"/>
    </location>
</feature>
<comment type="similarity">
    <text evidence="3">Belongs to the CASC3 family.</text>
</comment>
<evidence type="ECO:0000256" key="6">
    <source>
        <dbReference type="ARBA" id="ARBA00022664"/>
    </source>
</evidence>
<comment type="subcellular location">
    <subcellularLocation>
        <location evidence="2">Cytoplasm</location>
    </subcellularLocation>
    <subcellularLocation>
        <location evidence="1">Nucleus</location>
    </subcellularLocation>
</comment>
<evidence type="ECO:0000256" key="10">
    <source>
        <dbReference type="ARBA" id="ARBA00023161"/>
    </source>
</evidence>
<feature type="region of interest" description="Disordered" evidence="13">
    <location>
        <begin position="254"/>
        <end position="283"/>
    </location>
</feature>
<keyword evidence="11" id="KW-0508">mRNA splicing</keyword>
<dbReference type="STRING" id="759272.G0SE83"/>
<dbReference type="OMA" id="HPPRYIF"/>
<dbReference type="RefSeq" id="XP_006696591.1">
    <property type="nucleotide sequence ID" value="XM_006696528.1"/>
</dbReference>
<evidence type="ECO:0000256" key="3">
    <source>
        <dbReference type="ARBA" id="ARBA00009548"/>
    </source>
</evidence>
<dbReference type="EMBL" id="GL988046">
    <property type="protein sequence ID" value="EGS18260.1"/>
    <property type="molecule type" value="Genomic_DNA"/>
</dbReference>
<reference evidence="15 16" key="1">
    <citation type="journal article" date="2011" name="Cell">
        <title>Insight into structure and assembly of the nuclear pore complex by utilizing the genome of a eukaryotic thermophile.</title>
        <authorList>
            <person name="Amlacher S."/>
            <person name="Sarges P."/>
            <person name="Flemming D."/>
            <person name="van Noort V."/>
            <person name="Kunze R."/>
            <person name="Devos D.P."/>
            <person name="Arumugam M."/>
            <person name="Bork P."/>
            <person name="Hurt E."/>
        </authorList>
    </citation>
    <scope>NUCLEOTIDE SEQUENCE [LARGE SCALE GENOMIC DNA]</scope>
    <source>
        <strain evidence="16">DSM 1495 / CBS 144.50 / IMI 039719</strain>
    </source>
</reference>
<evidence type="ECO:0000313" key="15">
    <source>
        <dbReference type="EMBL" id="EGS18260.1"/>
    </source>
</evidence>
<feature type="region of interest" description="Disordered" evidence="13">
    <location>
        <begin position="631"/>
        <end position="668"/>
    </location>
</feature>
<feature type="compositionally biased region" description="Low complexity" evidence="13">
    <location>
        <begin position="631"/>
        <end position="649"/>
    </location>
</feature>
<keyword evidence="4" id="KW-0813">Transport</keyword>
<dbReference type="GO" id="GO:0051028">
    <property type="term" value="P:mRNA transport"/>
    <property type="evidence" value="ECO:0007669"/>
    <property type="project" value="UniProtKB-KW"/>
</dbReference>
<dbReference type="eggNOG" id="ENOG502QUZZ">
    <property type="taxonomic scope" value="Eukaryota"/>
</dbReference>
<feature type="compositionally biased region" description="Polar residues" evidence="13">
    <location>
        <begin position="150"/>
        <end position="159"/>
    </location>
</feature>
<keyword evidence="10" id="KW-0866">Nonsense-mediated mRNA decay</keyword>
<keyword evidence="6" id="KW-0507">mRNA processing</keyword>
<dbReference type="GO" id="GO:0003729">
    <property type="term" value="F:mRNA binding"/>
    <property type="evidence" value="ECO:0007669"/>
    <property type="project" value="InterPro"/>
</dbReference>
<keyword evidence="8" id="KW-0810">Translation regulation</keyword>
<evidence type="ECO:0000256" key="9">
    <source>
        <dbReference type="ARBA" id="ARBA00022884"/>
    </source>
</evidence>
<dbReference type="GO" id="GO:0006397">
    <property type="term" value="P:mRNA processing"/>
    <property type="evidence" value="ECO:0007669"/>
    <property type="project" value="UniProtKB-KW"/>
</dbReference>
<proteinExistence type="inferred from homology"/>
<feature type="compositionally biased region" description="Low complexity" evidence="13">
    <location>
        <begin position="467"/>
        <end position="478"/>
    </location>
</feature>
<feature type="region of interest" description="Disordered" evidence="13">
    <location>
        <begin position="1"/>
        <end position="204"/>
    </location>
</feature>
<dbReference type="OrthoDB" id="5413466at2759"/>
<evidence type="ECO:0000256" key="13">
    <source>
        <dbReference type="SAM" id="MobiDB-lite"/>
    </source>
</evidence>